<keyword evidence="10" id="KW-1185">Reference proteome</keyword>
<dbReference type="PRINTS" id="PR00825">
    <property type="entry name" value="DOLALLERGEN"/>
</dbReference>
<dbReference type="RefSeq" id="XP_046596259.1">
    <property type="nucleotide sequence ID" value="XM_046740303.1"/>
</dbReference>
<dbReference type="InterPro" id="IPR013818">
    <property type="entry name" value="Lipase"/>
</dbReference>
<feature type="signal peptide" evidence="8">
    <location>
        <begin position="1"/>
        <end position="20"/>
    </location>
</feature>
<comment type="similarity">
    <text evidence="3 7">Belongs to the AB hydrolase superfamily. Lipase family.</text>
</comment>
<feature type="domain" description="Lipase" evidence="9">
    <location>
        <begin position="57"/>
        <end position="313"/>
    </location>
</feature>
<evidence type="ECO:0000256" key="3">
    <source>
        <dbReference type="ARBA" id="ARBA00010701"/>
    </source>
</evidence>
<sequence length="343" mass="37997">MYSLNFLLLILALVVRFDQGVTETSCITSAGEPHLLFYSIFTNASEVDFDVPSTLPVNASLDTVFIIHGFLSHATKDWVNDTVSALLRNQPRNIFVVDWRIGACTESSKYLILKTYGAAAENTKEVGQSVSRYIEKLVDNYSILPKDVWIIGHSLGAHVAGFAGKDLQLRRRWKLGRITGLDPAGPKFREVAPADRLDKMDAAFVEVTHTSSLLGLQEPVGHVDIYYNGGEFQHSCLLRTPGCSHARAIDFYIEAIRNSNCNFIGRAWSKDNGYKNMTKSGRSEDLMTVVGPMAEKYSAQGTFYIETNNESPYCTGKSPTSDVAVIPADNSPLDENLFDSPFF</sequence>
<dbReference type="EC" id="3.1.1.32" evidence="4"/>
<comment type="subcellular location">
    <subcellularLocation>
        <location evidence="2">Secreted</location>
    </subcellularLocation>
</comment>
<dbReference type="InterPro" id="IPR033906">
    <property type="entry name" value="Lipase_N"/>
</dbReference>
<evidence type="ECO:0000256" key="5">
    <source>
        <dbReference type="ARBA" id="ARBA00022525"/>
    </source>
</evidence>
<comment type="catalytic activity">
    <reaction evidence="1">
        <text>a 1,2-diacyl-sn-glycero-3-phosphocholine + H2O = a 2-acyl-sn-glycero-3-phosphocholine + a fatty acid + H(+)</text>
        <dbReference type="Rhea" id="RHEA:18689"/>
        <dbReference type="ChEBI" id="CHEBI:15377"/>
        <dbReference type="ChEBI" id="CHEBI:15378"/>
        <dbReference type="ChEBI" id="CHEBI:28868"/>
        <dbReference type="ChEBI" id="CHEBI:57643"/>
        <dbReference type="ChEBI" id="CHEBI:57875"/>
        <dbReference type="EC" id="3.1.1.32"/>
    </reaction>
</comment>
<protein>
    <recommendedName>
        <fullName evidence="4">phospholipase A1</fullName>
        <ecNumber evidence="4">3.1.1.32</ecNumber>
    </recommendedName>
</protein>
<evidence type="ECO:0000313" key="15">
    <source>
        <dbReference type="RefSeq" id="XP_046596262.1"/>
    </source>
</evidence>
<evidence type="ECO:0000313" key="10">
    <source>
        <dbReference type="Proteomes" id="UP000829291"/>
    </source>
</evidence>
<keyword evidence="6" id="KW-0378">Hydrolase</keyword>
<dbReference type="RefSeq" id="XP_046596260.1">
    <property type="nucleotide sequence ID" value="XM_046740304.1"/>
</dbReference>
<dbReference type="Gene3D" id="3.40.50.1820">
    <property type="entry name" value="alpha/beta hydrolase"/>
    <property type="match status" value="1"/>
</dbReference>
<dbReference type="Proteomes" id="UP000829291">
    <property type="component" value="Chromosome 5"/>
</dbReference>
<dbReference type="Pfam" id="PF00151">
    <property type="entry name" value="Lipase"/>
    <property type="match status" value="1"/>
</dbReference>
<dbReference type="InterPro" id="IPR029058">
    <property type="entry name" value="AB_hydrolase_fold"/>
</dbReference>
<evidence type="ECO:0000259" key="9">
    <source>
        <dbReference type="Pfam" id="PF00151"/>
    </source>
</evidence>
<gene>
    <name evidence="11 12 13 14 15 16" type="primary">LOC107218004</name>
</gene>
<dbReference type="SUPFAM" id="SSF53474">
    <property type="entry name" value="alpha/beta-Hydrolases"/>
    <property type="match status" value="1"/>
</dbReference>
<evidence type="ECO:0000256" key="4">
    <source>
        <dbReference type="ARBA" id="ARBA00013179"/>
    </source>
</evidence>
<proteinExistence type="inferred from homology"/>
<dbReference type="PANTHER" id="PTHR11610">
    <property type="entry name" value="LIPASE"/>
    <property type="match status" value="1"/>
</dbReference>
<accession>A0ABM3G7M9</accession>
<organism evidence="10 16">
    <name type="scientific">Neodiprion lecontei</name>
    <name type="common">Redheaded pine sawfly</name>
    <dbReference type="NCBI Taxonomy" id="441921"/>
    <lineage>
        <taxon>Eukaryota</taxon>
        <taxon>Metazoa</taxon>
        <taxon>Ecdysozoa</taxon>
        <taxon>Arthropoda</taxon>
        <taxon>Hexapoda</taxon>
        <taxon>Insecta</taxon>
        <taxon>Pterygota</taxon>
        <taxon>Neoptera</taxon>
        <taxon>Endopterygota</taxon>
        <taxon>Hymenoptera</taxon>
        <taxon>Tenthredinoidea</taxon>
        <taxon>Diprionidae</taxon>
        <taxon>Diprioninae</taxon>
        <taxon>Neodiprion</taxon>
    </lineage>
</organism>
<dbReference type="InterPro" id="IPR000734">
    <property type="entry name" value="TAG_lipase"/>
</dbReference>
<name>A0ABM3G7M9_NEOLC</name>
<evidence type="ECO:0000256" key="8">
    <source>
        <dbReference type="SAM" id="SignalP"/>
    </source>
</evidence>
<evidence type="ECO:0000313" key="16">
    <source>
        <dbReference type="RefSeq" id="XP_046596263.1"/>
    </source>
</evidence>
<keyword evidence="5" id="KW-0964">Secreted</keyword>
<evidence type="ECO:0000256" key="1">
    <source>
        <dbReference type="ARBA" id="ARBA00000111"/>
    </source>
</evidence>
<evidence type="ECO:0000313" key="12">
    <source>
        <dbReference type="RefSeq" id="XP_046596259.1"/>
    </source>
</evidence>
<evidence type="ECO:0000313" key="14">
    <source>
        <dbReference type="RefSeq" id="XP_046596261.1"/>
    </source>
</evidence>
<reference evidence="11 12" key="1">
    <citation type="submission" date="2025-05" db="UniProtKB">
        <authorList>
            <consortium name="RefSeq"/>
        </authorList>
    </citation>
    <scope>IDENTIFICATION</scope>
    <source>
        <tissue evidence="11 12">Thorax and Abdomen</tissue>
    </source>
</reference>
<dbReference type="GeneID" id="107218004"/>
<evidence type="ECO:0000313" key="13">
    <source>
        <dbReference type="RefSeq" id="XP_046596260.1"/>
    </source>
</evidence>
<evidence type="ECO:0000313" key="11">
    <source>
        <dbReference type="RefSeq" id="XP_046596258.1"/>
    </source>
</evidence>
<dbReference type="RefSeq" id="XP_046596262.1">
    <property type="nucleotide sequence ID" value="XM_046740306.1"/>
</dbReference>
<evidence type="ECO:0000256" key="7">
    <source>
        <dbReference type="RuleBase" id="RU004262"/>
    </source>
</evidence>
<dbReference type="RefSeq" id="XP_046596258.1">
    <property type="nucleotide sequence ID" value="XM_046740302.1"/>
</dbReference>
<dbReference type="InterPro" id="IPR002334">
    <property type="entry name" value="Allerg_PlipaseA1"/>
</dbReference>
<dbReference type="RefSeq" id="XP_046596261.1">
    <property type="nucleotide sequence ID" value="XM_046740305.1"/>
</dbReference>
<evidence type="ECO:0000256" key="2">
    <source>
        <dbReference type="ARBA" id="ARBA00004613"/>
    </source>
</evidence>
<keyword evidence="8" id="KW-0732">Signal</keyword>
<feature type="chain" id="PRO_5045024510" description="phospholipase A1" evidence="8">
    <location>
        <begin position="21"/>
        <end position="343"/>
    </location>
</feature>
<dbReference type="CDD" id="cd00707">
    <property type="entry name" value="Pancreat_lipase_like"/>
    <property type="match status" value="1"/>
</dbReference>
<evidence type="ECO:0000256" key="6">
    <source>
        <dbReference type="ARBA" id="ARBA00022801"/>
    </source>
</evidence>
<dbReference type="RefSeq" id="XP_046596263.1">
    <property type="nucleotide sequence ID" value="XM_046740307.1"/>
</dbReference>
<dbReference type="PRINTS" id="PR00821">
    <property type="entry name" value="TAGLIPASE"/>
</dbReference>